<name>A0A9W7XVE0_9FUNG</name>
<dbReference type="GO" id="GO:0006367">
    <property type="term" value="P:transcription initiation at RNA polymerase II promoter"/>
    <property type="evidence" value="ECO:0007669"/>
    <property type="project" value="InterPro"/>
</dbReference>
<evidence type="ECO:0000313" key="3">
    <source>
        <dbReference type="EMBL" id="KAJ1719138.1"/>
    </source>
</evidence>
<dbReference type="Gene3D" id="3.30.40.10">
    <property type="entry name" value="Zinc/RING finger domain, C3HC4 (zinc finger)"/>
    <property type="match status" value="1"/>
</dbReference>
<feature type="region of interest" description="Disordered" evidence="1">
    <location>
        <begin position="210"/>
        <end position="240"/>
    </location>
</feature>
<dbReference type="InterPro" id="IPR024550">
    <property type="entry name" value="TFIIEa/SarR/Rpc3_HTH_dom"/>
</dbReference>
<keyword evidence="4" id="KW-1185">Reference proteome</keyword>
<accession>A0A9W7XVE0</accession>
<evidence type="ECO:0000313" key="4">
    <source>
        <dbReference type="Proteomes" id="UP001149813"/>
    </source>
</evidence>
<dbReference type="PANTHER" id="PTHR13097">
    <property type="entry name" value="TRANSCRIPTION INITIATION FACTOR IIE, ALPHA SUBUNIT"/>
    <property type="match status" value="1"/>
</dbReference>
<proteinExistence type="predicted"/>
<dbReference type="GO" id="GO:0005673">
    <property type="term" value="C:transcription factor TFIIE complex"/>
    <property type="evidence" value="ECO:0007669"/>
    <property type="project" value="TreeGrafter"/>
</dbReference>
<dbReference type="InterPro" id="IPR039997">
    <property type="entry name" value="TFE"/>
</dbReference>
<dbReference type="Pfam" id="PF02002">
    <property type="entry name" value="TFIIE_alpha"/>
    <property type="match status" value="1"/>
</dbReference>
<comment type="caution">
    <text evidence="3">The sequence shown here is derived from an EMBL/GenBank/DDBJ whole genome shotgun (WGS) entry which is preliminary data.</text>
</comment>
<dbReference type="OrthoDB" id="361102at2759"/>
<feature type="non-terminal residue" evidence="3">
    <location>
        <position position="414"/>
    </location>
</feature>
<gene>
    <name evidence="3" type="ORF">LPJ53_006038</name>
</gene>
<dbReference type="InterPro" id="IPR002853">
    <property type="entry name" value="TFIIE_asu"/>
</dbReference>
<reference evidence="3" key="1">
    <citation type="submission" date="2022-07" db="EMBL/GenBank/DDBJ databases">
        <title>Phylogenomic reconstructions and comparative analyses of Kickxellomycotina fungi.</title>
        <authorList>
            <person name="Reynolds N.K."/>
            <person name="Stajich J.E."/>
            <person name="Barry K."/>
            <person name="Grigoriev I.V."/>
            <person name="Crous P."/>
            <person name="Smith M.E."/>
        </authorList>
    </citation>
    <scope>NUCLEOTIDE SEQUENCE</scope>
    <source>
        <strain evidence="3">NBRC 32514</strain>
    </source>
</reference>
<organism evidence="3 4">
    <name type="scientific">Coemansia erecta</name>
    <dbReference type="NCBI Taxonomy" id="147472"/>
    <lineage>
        <taxon>Eukaryota</taxon>
        <taxon>Fungi</taxon>
        <taxon>Fungi incertae sedis</taxon>
        <taxon>Zoopagomycota</taxon>
        <taxon>Kickxellomycotina</taxon>
        <taxon>Kickxellomycetes</taxon>
        <taxon>Kickxellales</taxon>
        <taxon>Kickxellaceae</taxon>
        <taxon>Coemansia</taxon>
    </lineage>
</organism>
<protein>
    <recommendedName>
        <fullName evidence="2">Transcription initiation factor IIE subunit alpha N-terminal domain-containing protein</fullName>
    </recommendedName>
</protein>
<dbReference type="SMART" id="SM00531">
    <property type="entry name" value="TFIIE"/>
    <property type="match status" value="1"/>
</dbReference>
<feature type="compositionally biased region" description="Basic and acidic residues" evidence="1">
    <location>
        <begin position="400"/>
        <end position="414"/>
    </location>
</feature>
<evidence type="ECO:0000256" key="1">
    <source>
        <dbReference type="SAM" id="MobiDB-lite"/>
    </source>
</evidence>
<dbReference type="PANTHER" id="PTHR13097:SF7">
    <property type="entry name" value="GENERAL TRANSCRIPTION FACTOR IIE SUBUNIT 1"/>
    <property type="match status" value="1"/>
</dbReference>
<dbReference type="AlphaFoldDB" id="A0A9W7XVE0"/>
<evidence type="ECO:0000259" key="2">
    <source>
        <dbReference type="SMART" id="SM00531"/>
    </source>
</evidence>
<sequence length="414" mass="48187">MSREALEIAQQLVAVVARTFYEDDYVVALDYLNRNEIARYDVLARHLHKQIPDTFKIYKDLQKQRLVELQLRRDEVADVTHVPRNPRRSQKAYFYIDYRQFVDVVKYRIWALQEQVKEKMQKEQDNLGYDCQGCSKHFTTMDVLPLVDMMDGLFKCDYCGQALIDNTESELAQKSQRELSRFMEKYRTIIELLQKTEAIVLPAPTPLSEVPIPDTNGAAGDSGAGRRNNEAGQELNVSRDTGLTSGNTVIEFGPDLSPMEAARLREKELAKKMRQNQLPAWHIWSTVSGVQMVEDQKITPEAATRHARYIEKRNIRVWRWNKQKRDRARAAVQELDEKLRLLADGQGISDAFQEEQVEAKREAYYQEFYNAIAERAGVDMPSDPREHYQQVIDQIASDEQAEKAERERRHQEME</sequence>
<dbReference type="EMBL" id="JANBOJ010000480">
    <property type="protein sequence ID" value="KAJ1719138.1"/>
    <property type="molecule type" value="Genomic_DNA"/>
</dbReference>
<dbReference type="InterPro" id="IPR013083">
    <property type="entry name" value="Znf_RING/FYVE/PHD"/>
</dbReference>
<dbReference type="SUPFAM" id="SSF57783">
    <property type="entry name" value="Zinc beta-ribbon"/>
    <property type="match status" value="1"/>
</dbReference>
<dbReference type="Proteomes" id="UP001149813">
    <property type="component" value="Unassembled WGS sequence"/>
</dbReference>
<feature type="domain" description="Transcription initiation factor IIE subunit alpha N-terminal" evidence="2">
    <location>
        <begin position="23"/>
        <end position="177"/>
    </location>
</feature>
<feature type="region of interest" description="Disordered" evidence="1">
    <location>
        <begin position="379"/>
        <end position="414"/>
    </location>
</feature>